<comment type="caution">
    <text evidence="1">The sequence shown here is derived from an EMBL/GenBank/DDBJ whole genome shotgun (WGS) entry which is preliminary data.</text>
</comment>
<protein>
    <submittedName>
        <fullName evidence="1">Uncharacterized protein</fullName>
    </submittedName>
</protein>
<dbReference type="Proteomes" id="UP000030101">
    <property type="component" value="Unassembled WGS sequence"/>
</dbReference>
<evidence type="ECO:0000313" key="2">
    <source>
        <dbReference type="Proteomes" id="UP000030101"/>
    </source>
</evidence>
<reference evidence="1 2" key="1">
    <citation type="submission" date="2014-08" db="EMBL/GenBank/DDBJ databases">
        <title>Porphyromonas canoris strain:OH2762 Genome sequencing.</title>
        <authorList>
            <person name="Wallis C."/>
            <person name="Deusch O."/>
            <person name="O'Flynn C."/>
            <person name="Davis I."/>
            <person name="Jospin G."/>
            <person name="Darling A.E."/>
            <person name="Coil D.A."/>
            <person name="Alexiev A."/>
            <person name="Horsfall A."/>
            <person name="Kirkwood N."/>
            <person name="Harris S."/>
            <person name="Eisen J.A."/>
        </authorList>
    </citation>
    <scope>NUCLEOTIDE SEQUENCE [LARGE SCALE GENOMIC DNA]</scope>
    <source>
        <strain evidence="2">COT-108 OH2762</strain>
    </source>
</reference>
<dbReference type="EMBL" id="JQZV01000013">
    <property type="protein sequence ID" value="KGN91587.1"/>
    <property type="molecule type" value="Genomic_DNA"/>
</dbReference>
<proteinExistence type="predicted"/>
<sequence>MDGGFFYCSIHRDTFLLLVFKPLVSSRNTSTHCFCSLEDLLKQVESTNPLPSFCVQLRMEKDSPFFASFPKHFNIFLYTCSYLSPNLSESANQTLLLTHQRLISKNQAPTSQSQTLISSLQSTISNLKPDQADL</sequence>
<name>A0ABR4XIT0_9PORP</name>
<evidence type="ECO:0000313" key="1">
    <source>
        <dbReference type="EMBL" id="KGN91587.1"/>
    </source>
</evidence>
<keyword evidence="2" id="KW-1185">Reference proteome</keyword>
<accession>A0ABR4XIT0</accession>
<gene>
    <name evidence="1" type="ORF">HQ43_05580</name>
</gene>
<organism evidence="1 2">
    <name type="scientific">Porphyromonas canoris</name>
    <dbReference type="NCBI Taxonomy" id="36875"/>
    <lineage>
        <taxon>Bacteria</taxon>
        <taxon>Pseudomonadati</taxon>
        <taxon>Bacteroidota</taxon>
        <taxon>Bacteroidia</taxon>
        <taxon>Bacteroidales</taxon>
        <taxon>Porphyromonadaceae</taxon>
        <taxon>Porphyromonas</taxon>
    </lineage>
</organism>